<feature type="coiled-coil region" evidence="1">
    <location>
        <begin position="418"/>
        <end position="471"/>
    </location>
</feature>
<evidence type="ECO:0000313" key="3">
    <source>
        <dbReference type="EMBL" id="STO25647.1"/>
    </source>
</evidence>
<sequence length="639" mass="72820">MLSKIERFKEWRGSKSDAEQQILESALLIFDYVNSVDNLDAIKANAQEKYNEFDQHGKRSWATAVFVKLFIDEAIAQLPETAEKEKVLLTQSSEVISALYENWKTNTTKNIFALIGNIEKLLALNSVPFTDKNDYKTFLLSAGMLFHIIKLGIAEIERDWKAKMLLAVVIDLNQIKPKIDHFLLKIEERMTQLTQPDQLVNAAQSSAPDPLKPLKELFTKRYLKVIGVNPVTNTKPQRRKTGPFGFMRLAPTGPNLQTPGRNILESLSALEADMEKVSAGIFNLIELRSKKSELEKKIEIVRALLLAAKENDLKITGRQYFLEFIKGKEQSIHVLLENSEEHRKQKLIEKIKQLKDMDESPALSSEVIQGVSWVATPITVVYRTATPQKLQDIIGSSLPATSDSLCKTEFKEMAKLCLLDLESKLRKKEQQIATINNRFFNQDDALKSFIADESLERLAAFQKANEEMKEAVQTSYKLLVTVKENSLFLHGLQQKSQILSEFIRLHDGFFVKISNFLAQYFSCFKTQTAKMIDDAANLKIKVDGVVGKYREVVNQGIGQIDRISSLDPRIKLHIKNQFKAEDYEIYRERQNHSKPNRRTVSLLMKNLSYLFTAKPQPLGEQKNIKEHDNEISGLGSVLL</sequence>
<protein>
    <recommendedName>
        <fullName evidence="6">Purine NTPase</fullName>
    </recommendedName>
</protein>
<dbReference type="AlphaFoldDB" id="A0A377GLF1"/>
<keyword evidence="1" id="KW-0175">Coiled coil</keyword>
<evidence type="ECO:0000313" key="5">
    <source>
        <dbReference type="Proteomes" id="UP000254374"/>
    </source>
</evidence>
<evidence type="ECO:0000313" key="2">
    <source>
        <dbReference type="EMBL" id="SIR56128.1"/>
    </source>
</evidence>
<feature type="coiled-coil region" evidence="1">
    <location>
        <begin position="284"/>
        <end position="311"/>
    </location>
</feature>
<accession>A0A377GLF1</accession>
<dbReference type="Proteomes" id="UP000254374">
    <property type="component" value="Unassembled WGS sequence"/>
</dbReference>
<reference evidence="2 4" key="1">
    <citation type="submission" date="2017-01" db="EMBL/GenBank/DDBJ databases">
        <authorList>
            <person name="Varghese N."/>
            <person name="Submissions S."/>
        </authorList>
    </citation>
    <scope>NUCLEOTIDE SEQUENCE [LARGE SCALE GENOMIC DNA]</scope>
    <source>
        <strain evidence="2 4">ATCC 33342</strain>
    </source>
</reference>
<reference evidence="3 5" key="2">
    <citation type="submission" date="2018-06" db="EMBL/GenBank/DDBJ databases">
        <authorList>
            <consortium name="Pathogen Informatics"/>
            <person name="Doyle S."/>
        </authorList>
    </citation>
    <scope>NUCLEOTIDE SEQUENCE [LARGE SCALE GENOMIC DNA]</scope>
    <source>
        <strain evidence="3 5">NCTC11401</strain>
    </source>
</reference>
<dbReference type="RefSeq" id="WP_058467157.1">
    <property type="nucleotide sequence ID" value="NZ_CAAAIX010000014.1"/>
</dbReference>
<evidence type="ECO:0008006" key="6">
    <source>
        <dbReference type="Google" id="ProtNLM"/>
    </source>
</evidence>
<proteinExistence type="predicted"/>
<dbReference type="EMBL" id="UGGV01000001">
    <property type="protein sequence ID" value="STO25647.1"/>
    <property type="molecule type" value="Genomic_DNA"/>
</dbReference>
<keyword evidence="4" id="KW-1185">Reference proteome</keyword>
<evidence type="ECO:0000313" key="4">
    <source>
        <dbReference type="Proteomes" id="UP000186808"/>
    </source>
</evidence>
<dbReference type="EMBL" id="FTNL01000015">
    <property type="protein sequence ID" value="SIR56128.1"/>
    <property type="molecule type" value="Genomic_DNA"/>
</dbReference>
<gene>
    <name evidence="3" type="ORF">NCTC11401_02484</name>
    <name evidence="2" type="ORF">SAMN05421777_11565</name>
</gene>
<organism evidence="3 5">
    <name type="scientific">Fluoribacter gormanii</name>
    <dbReference type="NCBI Taxonomy" id="464"/>
    <lineage>
        <taxon>Bacteria</taxon>
        <taxon>Pseudomonadati</taxon>
        <taxon>Pseudomonadota</taxon>
        <taxon>Gammaproteobacteria</taxon>
        <taxon>Legionellales</taxon>
        <taxon>Legionellaceae</taxon>
        <taxon>Fluoribacter</taxon>
    </lineage>
</organism>
<name>A0A377GLF1_9GAMM</name>
<dbReference type="Proteomes" id="UP000186808">
    <property type="component" value="Unassembled WGS sequence"/>
</dbReference>
<evidence type="ECO:0000256" key="1">
    <source>
        <dbReference type="SAM" id="Coils"/>
    </source>
</evidence>